<feature type="signal peptide" evidence="2">
    <location>
        <begin position="1"/>
        <end position="32"/>
    </location>
</feature>
<reference evidence="3 4" key="1">
    <citation type="submission" date="2021-03" db="EMBL/GenBank/DDBJ databases">
        <title>Sequencing the genomes of 1000 actinobacteria strains.</title>
        <authorList>
            <person name="Klenk H.-P."/>
        </authorList>
    </citation>
    <scope>NUCLEOTIDE SEQUENCE [LARGE SCALE GENOMIC DNA]</scope>
    <source>
        <strain evidence="3 4">DSM 46670</strain>
    </source>
</reference>
<keyword evidence="2" id="KW-0732">Signal</keyword>
<accession>A0ABS4TBL3</accession>
<dbReference type="EMBL" id="JAGINW010000001">
    <property type="protein sequence ID" value="MBP2321792.1"/>
    <property type="molecule type" value="Genomic_DNA"/>
</dbReference>
<keyword evidence="4" id="KW-1185">Reference proteome</keyword>
<gene>
    <name evidence="3" type="ORF">JOF56_002177</name>
</gene>
<proteinExistence type="predicted"/>
<evidence type="ECO:0000256" key="1">
    <source>
        <dbReference type="SAM" id="Phobius"/>
    </source>
</evidence>
<keyword evidence="1" id="KW-1133">Transmembrane helix</keyword>
<dbReference type="Proteomes" id="UP001519332">
    <property type="component" value="Unassembled WGS sequence"/>
</dbReference>
<evidence type="ECO:0000256" key="2">
    <source>
        <dbReference type="SAM" id="SignalP"/>
    </source>
</evidence>
<evidence type="ECO:0008006" key="5">
    <source>
        <dbReference type="Google" id="ProtNLM"/>
    </source>
</evidence>
<comment type="caution">
    <text evidence="3">The sequence shown here is derived from an EMBL/GenBank/DDBJ whole genome shotgun (WGS) entry which is preliminary data.</text>
</comment>
<evidence type="ECO:0000313" key="3">
    <source>
        <dbReference type="EMBL" id="MBP2321792.1"/>
    </source>
</evidence>
<evidence type="ECO:0000313" key="4">
    <source>
        <dbReference type="Proteomes" id="UP001519332"/>
    </source>
</evidence>
<keyword evidence="1" id="KW-0812">Transmembrane</keyword>
<feature type="transmembrane region" description="Helical" evidence="1">
    <location>
        <begin position="105"/>
        <end position="126"/>
    </location>
</feature>
<feature type="transmembrane region" description="Helical" evidence="1">
    <location>
        <begin position="40"/>
        <end position="57"/>
    </location>
</feature>
<name>A0ABS4TBL3_9PSEU</name>
<sequence length="180" mass="18628">MNKRPATTRSAMRGWTLAVCSAALAVAAHGMAGGGAPDTALAVLLTMLVAWAGTSVANRLRGAFAVLTALGTAQGAMHLILNYVVPSHVGHTAAPVSPSVMFLTHAVATVIAGLLITKADAAIGLVSSAMRMLLDLIRPPRFPVVPVAIYALPTSHLPADHIRQVLLRRVHARRGPPACS</sequence>
<feature type="chain" id="PRO_5046385877" description="Integral membrane protein" evidence="2">
    <location>
        <begin position="33"/>
        <end position="180"/>
    </location>
</feature>
<feature type="transmembrane region" description="Helical" evidence="1">
    <location>
        <begin position="64"/>
        <end position="85"/>
    </location>
</feature>
<protein>
    <recommendedName>
        <fullName evidence="5">Integral membrane protein</fullName>
    </recommendedName>
</protein>
<dbReference type="RefSeq" id="WP_209636870.1">
    <property type="nucleotide sequence ID" value="NZ_JAGINW010000001.1"/>
</dbReference>
<keyword evidence="1" id="KW-0472">Membrane</keyword>
<organism evidence="3 4">
    <name type="scientific">Kibdelosporangium banguiense</name>
    <dbReference type="NCBI Taxonomy" id="1365924"/>
    <lineage>
        <taxon>Bacteria</taxon>
        <taxon>Bacillati</taxon>
        <taxon>Actinomycetota</taxon>
        <taxon>Actinomycetes</taxon>
        <taxon>Pseudonocardiales</taxon>
        <taxon>Pseudonocardiaceae</taxon>
        <taxon>Kibdelosporangium</taxon>
    </lineage>
</organism>